<dbReference type="EMBL" id="JAWQEG010004281">
    <property type="protein sequence ID" value="KAK3862266.1"/>
    <property type="molecule type" value="Genomic_DNA"/>
</dbReference>
<accession>A0AAE1K091</accession>
<organism evidence="2 3">
    <name type="scientific">Petrolisthes cinctipes</name>
    <name type="common">Flat porcelain crab</name>
    <dbReference type="NCBI Taxonomy" id="88211"/>
    <lineage>
        <taxon>Eukaryota</taxon>
        <taxon>Metazoa</taxon>
        <taxon>Ecdysozoa</taxon>
        <taxon>Arthropoda</taxon>
        <taxon>Crustacea</taxon>
        <taxon>Multicrustacea</taxon>
        <taxon>Malacostraca</taxon>
        <taxon>Eumalacostraca</taxon>
        <taxon>Eucarida</taxon>
        <taxon>Decapoda</taxon>
        <taxon>Pleocyemata</taxon>
        <taxon>Anomura</taxon>
        <taxon>Galatheoidea</taxon>
        <taxon>Porcellanidae</taxon>
        <taxon>Petrolisthes</taxon>
    </lineage>
</organism>
<sequence>MWISSSLHTRPHVHELSARFLVHSRTPEYTQMQTLTLENTNSQLTRTEHTQHNTRTQEHRKTHRRTWNTEHTAKHRTSIHTTHGSSVSEQRRCSRSISLSDSDDWRRQEVLMVSMDEWHMYSASPPLPSPLRPPAVTKSGIFFQVERPP</sequence>
<evidence type="ECO:0000313" key="3">
    <source>
        <dbReference type="Proteomes" id="UP001286313"/>
    </source>
</evidence>
<dbReference type="AlphaFoldDB" id="A0AAE1K091"/>
<feature type="region of interest" description="Disordered" evidence="1">
    <location>
        <begin position="46"/>
        <end position="95"/>
    </location>
</feature>
<comment type="caution">
    <text evidence="2">The sequence shown here is derived from an EMBL/GenBank/DDBJ whole genome shotgun (WGS) entry which is preliminary data.</text>
</comment>
<feature type="compositionally biased region" description="Polar residues" evidence="1">
    <location>
        <begin position="79"/>
        <end position="88"/>
    </location>
</feature>
<keyword evidence="3" id="KW-1185">Reference proteome</keyword>
<protein>
    <submittedName>
        <fullName evidence="2">Uncharacterized protein</fullName>
    </submittedName>
</protein>
<evidence type="ECO:0000256" key="1">
    <source>
        <dbReference type="SAM" id="MobiDB-lite"/>
    </source>
</evidence>
<evidence type="ECO:0000313" key="2">
    <source>
        <dbReference type="EMBL" id="KAK3862266.1"/>
    </source>
</evidence>
<feature type="compositionally biased region" description="Basic and acidic residues" evidence="1">
    <location>
        <begin position="46"/>
        <end position="59"/>
    </location>
</feature>
<name>A0AAE1K091_PETCI</name>
<gene>
    <name evidence="2" type="ORF">Pcinc_031854</name>
</gene>
<proteinExistence type="predicted"/>
<reference evidence="2" key="1">
    <citation type="submission" date="2023-10" db="EMBL/GenBank/DDBJ databases">
        <title>Genome assemblies of two species of porcelain crab, Petrolisthes cinctipes and Petrolisthes manimaculis (Anomura: Porcellanidae).</title>
        <authorList>
            <person name="Angst P."/>
        </authorList>
    </citation>
    <scope>NUCLEOTIDE SEQUENCE</scope>
    <source>
        <strain evidence="2">PB745_01</strain>
        <tissue evidence="2">Gill</tissue>
    </source>
</reference>
<dbReference type="Proteomes" id="UP001286313">
    <property type="component" value="Unassembled WGS sequence"/>
</dbReference>